<dbReference type="Proteomes" id="UP000557688">
    <property type="component" value="Unassembled WGS sequence"/>
</dbReference>
<keyword evidence="2" id="KW-0808">Transferase</keyword>
<protein>
    <submittedName>
        <fullName evidence="2">Glycosyltransferase involved in cell wall biosynthesis</fullName>
    </submittedName>
</protein>
<evidence type="ECO:0000313" key="2">
    <source>
        <dbReference type="EMBL" id="MBB3172583.1"/>
    </source>
</evidence>
<accession>A0A839UW27</accession>
<keyword evidence="3" id="KW-1185">Reference proteome</keyword>
<gene>
    <name evidence="2" type="ORF">FHR90_000389</name>
</gene>
<dbReference type="InterPro" id="IPR032719">
    <property type="entry name" value="WbsX"/>
</dbReference>
<dbReference type="InterPro" id="IPR001173">
    <property type="entry name" value="Glyco_trans_2-like"/>
</dbReference>
<reference evidence="2 3" key="1">
    <citation type="submission" date="2020-08" db="EMBL/GenBank/DDBJ databases">
        <title>Genomic Encyclopedia of Type Strains, Phase III (KMG-III): the genomes of soil and plant-associated and newly described type strains.</title>
        <authorList>
            <person name="Whitman W."/>
        </authorList>
    </citation>
    <scope>NUCLEOTIDE SEQUENCE [LARGE SCALE GENOMIC DNA]</scope>
    <source>
        <strain evidence="2 3">CECT 8088</strain>
    </source>
</reference>
<dbReference type="Gene3D" id="3.20.20.80">
    <property type="entry name" value="Glycosidases"/>
    <property type="match status" value="1"/>
</dbReference>
<evidence type="ECO:0000259" key="1">
    <source>
        <dbReference type="Pfam" id="PF00535"/>
    </source>
</evidence>
<dbReference type="GO" id="GO:0016740">
    <property type="term" value="F:transferase activity"/>
    <property type="evidence" value="ECO:0007669"/>
    <property type="project" value="UniProtKB-KW"/>
</dbReference>
<dbReference type="Pfam" id="PF00535">
    <property type="entry name" value="Glycos_transf_2"/>
    <property type="match status" value="1"/>
</dbReference>
<dbReference type="Gene3D" id="3.90.550.10">
    <property type="entry name" value="Spore Coat Polysaccharide Biosynthesis Protein SpsA, Chain A"/>
    <property type="match status" value="1"/>
</dbReference>
<dbReference type="PANTHER" id="PTHR41244">
    <property type="entry name" value="RHAMNAN SYNTHESIS F"/>
    <property type="match status" value="1"/>
</dbReference>
<dbReference type="AlphaFoldDB" id="A0A839UW27"/>
<dbReference type="EMBL" id="JACHXV010000001">
    <property type="protein sequence ID" value="MBB3172583.1"/>
    <property type="molecule type" value="Genomic_DNA"/>
</dbReference>
<dbReference type="Gene3D" id="3.40.50.2000">
    <property type="entry name" value="Glycogen Phosphorylase B"/>
    <property type="match status" value="1"/>
</dbReference>
<dbReference type="InterPro" id="IPR029044">
    <property type="entry name" value="Nucleotide-diphossugar_trans"/>
</dbReference>
<proteinExistence type="predicted"/>
<dbReference type="PANTHER" id="PTHR41244:SF1">
    <property type="entry name" value="GLYCOSYLTRANSFERASE"/>
    <property type="match status" value="1"/>
</dbReference>
<dbReference type="SUPFAM" id="SSF53756">
    <property type="entry name" value="UDP-Glycosyltransferase/glycogen phosphorylase"/>
    <property type="match status" value="1"/>
</dbReference>
<dbReference type="SUPFAM" id="SSF53448">
    <property type="entry name" value="Nucleotide-diphospho-sugar transferases"/>
    <property type="match status" value="1"/>
</dbReference>
<dbReference type="CDD" id="cd11579">
    <property type="entry name" value="Glyco_tran_WbsX"/>
    <property type="match status" value="1"/>
</dbReference>
<dbReference type="Pfam" id="PF14307">
    <property type="entry name" value="Glyco_tran_WbsX"/>
    <property type="match status" value="1"/>
</dbReference>
<sequence length="1251" mass="137110">MTSTDQHDPDRKQPPLLMLGHSGLFDTEFYLANNRDLAHLGSEALLHYHLFGWREGRKPNAHFDPRWYCETHAEWLGAETDPLLHYIEHGEAAGLRPISWFDPHWYRANHDVPAGMLALAHYLFNKARGGVRPMPGFDPDFYLHAYPDIALAGLDPVEHYMTQGFREARRPFAGFDPVDYRRTHLAEADLDANPLLHYLARRDAPPAPAPPTASRTTIADEVRRTSAPGPHFETRRPLPQGVVPRALLLAYYLPQFHPCTENDAWWGEGFTEWTNLQRGLPRFAGHYQPRIPRDLGHYRLDDPAVMRRQIEMARAAGIGGFAFYFYWFDRKRLLDGPLEAFLADRSLAMPFCLMWANENWSRRWDGSEDEVLLAQHYREEDEAALVAAFVRHFDDPRYIRLHGRPLLLIYRVDVIPDARATIARWRQAFRRAGAEPLLVMAQAFDCNDPREYGLDGAIEFPPHKVARNLELINQSLDILDPALTANVHAYDAVVERALAEPPAAFPLIRTAAPSWDNDARRQGHGLVLHGSTPSRYEDWLAGLIDRAVTQPFFGTPVVAINAWNEWAEGAYLEPDQHFGSAYLNATARALLRGRAGDSPRDAAHALLLVGHDAYPSGAQRLLLALGARLRADHGVMVRFLLLGDGALRAAYEAVAPTTIAAADSPAVADLLDGLRARGLAHAVLNTSATALLAPALSARGIAHVQLVHELPGLLGAWGLLDPLRRSAACASAVIYPNPFVRQRVDAALGAAAEVLPGAPRRLLAQGLYTATRFSTTARRALRARLAIPPDAPVLIGCGHGDLRKGLDLFLQLVQLDLDRRVAGRAPVHAIWLGPIDPGLRQHLGAEIEAAVEAGQLHLPGQTEAVGEWLSAADVFALTSREDPLPTAALEAMACGLPCIAFRGTGGVAELIDAEPALGACVPVGQTAAMLRAARAAARRTQALPARQRAARGRTFAARFSFTDYADALLGLALPATRRISAAVLSFDYARYLDQRLASVFGQTHPLDEVLVLDDASTDDSVAVAEAAASAAGRRITLHRNARNSGSVFRQWHEAARRARGEWLWIAEADDAAEPEMLARLAAALDRAPAAVMAFCDSVAIDADGAVSGDGYKPYYAETVGTLLDHDGVFDGPEFVRTALAERNLVLNASAVLFRREALLAALDSCAGALATLRMAGDWRVYIELLNRPGAQLAYVAQPLNRHRRHALSVTHRLAAGAHLDEIAAIHEAVSPGAGARQEAYRRKLHQQFNGG</sequence>
<dbReference type="RefSeq" id="WP_266152789.1">
    <property type="nucleotide sequence ID" value="NZ_JACHXV010000001.1"/>
</dbReference>
<comment type="caution">
    <text evidence="2">The sequence shown here is derived from an EMBL/GenBank/DDBJ whole genome shotgun (WGS) entry which is preliminary data.</text>
</comment>
<evidence type="ECO:0000313" key="3">
    <source>
        <dbReference type="Proteomes" id="UP000557688"/>
    </source>
</evidence>
<name>A0A839UW27_9PROT</name>
<dbReference type="Pfam" id="PF13692">
    <property type="entry name" value="Glyco_trans_1_4"/>
    <property type="match status" value="1"/>
</dbReference>
<organism evidence="2 3">
    <name type="scientific">Endobacter medicaginis</name>
    <dbReference type="NCBI Taxonomy" id="1181271"/>
    <lineage>
        <taxon>Bacteria</taxon>
        <taxon>Pseudomonadati</taxon>
        <taxon>Pseudomonadota</taxon>
        <taxon>Alphaproteobacteria</taxon>
        <taxon>Acetobacterales</taxon>
        <taxon>Acetobacteraceae</taxon>
        <taxon>Endobacter</taxon>
    </lineage>
</organism>
<feature type="domain" description="Glycosyltransferase 2-like" evidence="1">
    <location>
        <begin position="983"/>
        <end position="1096"/>
    </location>
</feature>